<feature type="compositionally biased region" description="Low complexity" evidence="1">
    <location>
        <begin position="14"/>
        <end position="27"/>
    </location>
</feature>
<dbReference type="VEuPathDB" id="VectorBase:GBRI010435"/>
<dbReference type="EnsemblMetazoa" id="GBRI010435-RA">
    <property type="protein sequence ID" value="GBRI010435-PA"/>
    <property type="gene ID" value="GBRI010435"/>
</dbReference>
<keyword evidence="2" id="KW-0812">Transmembrane</keyword>
<protein>
    <submittedName>
        <fullName evidence="3">Uncharacterized protein</fullName>
    </submittedName>
</protein>
<keyword evidence="2" id="KW-0472">Membrane</keyword>
<keyword evidence="4" id="KW-1185">Reference proteome</keyword>
<dbReference type="Proteomes" id="UP000091820">
    <property type="component" value="Unassembled WGS sequence"/>
</dbReference>
<feature type="transmembrane region" description="Helical" evidence="2">
    <location>
        <begin position="67"/>
        <end position="84"/>
    </location>
</feature>
<evidence type="ECO:0000313" key="3">
    <source>
        <dbReference type="EnsemblMetazoa" id="GBRI010435-PA"/>
    </source>
</evidence>
<sequence length="87" mass="9497">MQANNSRATLSAQSSGTPSASTISSSGKYKMHATVRNFTLKHTFLLSSYIDGDPGCWLLVEMAKKRSNSLLIILGILIFVKAYQTDL</sequence>
<feature type="region of interest" description="Disordered" evidence="1">
    <location>
        <begin position="1"/>
        <end position="27"/>
    </location>
</feature>
<proteinExistence type="predicted"/>
<accession>A0A1A9W8T7</accession>
<reference evidence="4" key="1">
    <citation type="submission" date="2014-03" db="EMBL/GenBank/DDBJ databases">
        <authorList>
            <person name="Aksoy S."/>
            <person name="Warren W."/>
            <person name="Wilson R.K."/>
        </authorList>
    </citation>
    <scope>NUCLEOTIDE SEQUENCE [LARGE SCALE GENOMIC DNA]</scope>
    <source>
        <strain evidence="4">IAEA</strain>
    </source>
</reference>
<keyword evidence="2" id="KW-1133">Transmembrane helix</keyword>
<name>A0A1A9W8T7_9MUSC</name>
<dbReference type="AlphaFoldDB" id="A0A1A9W8T7"/>
<evidence type="ECO:0000313" key="4">
    <source>
        <dbReference type="Proteomes" id="UP000091820"/>
    </source>
</evidence>
<feature type="compositionally biased region" description="Polar residues" evidence="1">
    <location>
        <begin position="1"/>
        <end position="13"/>
    </location>
</feature>
<organism evidence="3 4">
    <name type="scientific">Glossina brevipalpis</name>
    <dbReference type="NCBI Taxonomy" id="37001"/>
    <lineage>
        <taxon>Eukaryota</taxon>
        <taxon>Metazoa</taxon>
        <taxon>Ecdysozoa</taxon>
        <taxon>Arthropoda</taxon>
        <taxon>Hexapoda</taxon>
        <taxon>Insecta</taxon>
        <taxon>Pterygota</taxon>
        <taxon>Neoptera</taxon>
        <taxon>Endopterygota</taxon>
        <taxon>Diptera</taxon>
        <taxon>Brachycera</taxon>
        <taxon>Muscomorpha</taxon>
        <taxon>Hippoboscoidea</taxon>
        <taxon>Glossinidae</taxon>
        <taxon>Glossina</taxon>
    </lineage>
</organism>
<evidence type="ECO:0000256" key="2">
    <source>
        <dbReference type="SAM" id="Phobius"/>
    </source>
</evidence>
<reference evidence="3" key="2">
    <citation type="submission" date="2020-05" db="UniProtKB">
        <authorList>
            <consortium name="EnsemblMetazoa"/>
        </authorList>
    </citation>
    <scope>IDENTIFICATION</scope>
    <source>
        <strain evidence="3">IAEA</strain>
    </source>
</reference>
<evidence type="ECO:0000256" key="1">
    <source>
        <dbReference type="SAM" id="MobiDB-lite"/>
    </source>
</evidence>